<dbReference type="GeneTree" id="ENSGT01000000214725"/>
<evidence type="ECO:0000256" key="1">
    <source>
        <dbReference type="SAM" id="MobiDB-lite"/>
    </source>
</evidence>
<dbReference type="OMA" id="PLGMVEP"/>
<reference evidence="3" key="1">
    <citation type="submission" date="2025-08" db="UniProtKB">
        <authorList>
            <consortium name="Ensembl"/>
        </authorList>
    </citation>
    <scope>IDENTIFICATION</scope>
</reference>
<organism evidence="3 4">
    <name type="scientific">Oryzias melastigma</name>
    <name type="common">Marine medaka</name>
    <dbReference type="NCBI Taxonomy" id="30732"/>
    <lineage>
        <taxon>Eukaryota</taxon>
        <taxon>Metazoa</taxon>
        <taxon>Chordata</taxon>
        <taxon>Craniata</taxon>
        <taxon>Vertebrata</taxon>
        <taxon>Euteleostomi</taxon>
        <taxon>Actinopterygii</taxon>
        <taxon>Neopterygii</taxon>
        <taxon>Teleostei</taxon>
        <taxon>Neoteleostei</taxon>
        <taxon>Acanthomorphata</taxon>
        <taxon>Ovalentaria</taxon>
        <taxon>Atherinomorphae</taxon>
        <taxon>Beloniformes</taxon>
        <taxon>Adrianichthyidae</taxon>
        <taxon>Oryziinae</taxon>
        <taxon>Oryzias</taxon>
    </lineage>
</organism>
<dbReference type="Ensembl" id="ENSOMET00000005506.1">
    <property type="protein sequence ID" value="ENSOMEP00000026063.1"/>
    <property type="gene ID" value="ENSOMEG00000007669.1"/>
</dbReference>
<keyword evidence="4" id="KW-1185">Reference proteome</keyword>
<sequence length="154" mass="17276">MLQSVMRLFYIGLFFLYFGTCVPVKKTGTPPGFGYPSPGFGSDYSGRGFDSRGDFGSPQRQGSFFDRFVAEIMSLRPARSFPRGAWTSNQVPLGMVEPRPVYPSSHVIKTGNGYQRARDFRADAKYSQDIFDHMDDEGQQEVHHPTGPTGQKTY</sequence>
<dbReference type="AlphaFoldDB" id="A0A3B3D7J3"/>
<feature type="chain" id="PRO_5017295668" evidence="2">
    <location>
        <begin position="22"/>
        <end position="154"/>
    </location>
</feature>
<evidence type="ECO:0000313" key="3">
    <source>
        <dbReference type="Ensembl" id="ENSOMEP00000026063.1"/>
    </source>
</evidence>
<accession>A0A3B3D7J3</accession>
<evidence type="ECO:0000256" key="2">
    <source>
        <dbReference type="SAM" id="SignalP"/>
    </source>
</evidence>
<name>A0A3B3D7J3_ORYME</name>
<evidence type="ECO:0000313" key="4">
    <source>
        <dbReference type="Proteomes" id="UP000261560"/>
    </source>
</evidence>
<dbReference type="Proteomes" id="UP000261560">
    <property type="component" value="Unplaced"/>
</dbReference>
<keyword evidence="2" id="KW-0732">Signal</keyword>
<reference evidence="3" key="2">
    <citation type="submission" date="2025-09" db="UniProtKB">
        <authorList>
            <consortium name="Ensembl"/>
        </authorList>
    </citation>
    <scope>IDENTIFICATION</scope>
</reference>
<feature type="signal peptide" evidence="2">
    <location>
        <begin position="1"/>
        <end position="21"/>
    </location>
</feature>
<dbReference type="PaxDb" id="30732-ENSOMEP00000026063"/>
<proteinExistence type="predicted"/>
<protein>
    <submittedName>
        <fullName evidence="3">Uncharacterized protein</fullName>
    </submittedName>
</protein>
<feature type="region of interest" description="Disordered" evidence="1">
    <location>
        <begin position="135"/>
        <end position="154"/>
    </location>
</feature>